<proteinExistence type="predicted"/>
<feature type="region of interest" description="Disordered" evidence="1">
    <location>
        <begin position="34"/>
        <end position="69"/>
    </location>
</feature>
<accession>A0AAW1ELM5</accession>
<comment type="caution">
    <text evidence="2">The sequence shown here is derived from an EMBL/GenBank/DDBJ whole genome shotgun (WGS) entry which is preliminary data.</text>
</comment>
<dbReference type="Proteomes" id="UP001488805">
    <property type="component" value="Unassembled WGS sequence"/>
</dbReference>
<evidence type="ECO:0000313" key="2">
    <source>
        <dbReference type="EMBL" id="KAK9523286.1"/>
    </source>
</evidence>
<evidence type="ECO:0000256" key="1">
    <source>
        <dbReference type="SAM" id="MobiDB-lite"/>
    </source>
</evidence>
<dbReference type="EMBL" id="JBCEZU010000221">
    <property type="protein sequence ID" value="KAK9523286.1"/>
    <property type="molecule type" value="Genomic_DNA"/>
</dbReference>
<dbReference type="AlphaFoldDB" id="A0AAW1ELM5"/>
<keyword evidence="3" id="KW-1185">Reference proteome</keyword>
<reference evidence="2 3" key="1">
    <citation type="journal article" date="2024" name="Genome Biol. Evol.">
        <title>Chromosome-level genome assembly of the viviparous eelpout Zoarces viviparus.</title>
        <authorList>
            <person name="Fuhrmann N."/>
            <person name="Brasseur M.V."/>
            <person name="Bakowski C.E."/>
            <person name="Podsiadlowski L."/>
            <person name="Prost S."/>
            <person name="Krehenwinkel H."/>
            <person name="Mayer C."/>
        </authorList>
    </citation>
    <scope>NUCLEOTIDE SEQUENCE [LARGE SCALE GENOMIC DNA]</scope>
    <source>
        <strain evidence="2">NO-MEL_2022_Ind0_liver</strain>
    </source>
</reference>
<name>A0AAW1ELM5_ZOAVI</name>
<sequence length="90" mass="9838">MCGLSQLDAGQRELWQRSQQHKCREKGSNKVRCDVDAGRQTGAGGSPVHRQGPAAFPSPGAPAGSFVASERRRRCKKLKLLYSVDTRGRT</sequence>
<organism evidence="2 3">
    <name type="scientific">Zoarces viviparus</name>
    <name type="common">Viviparous eelpout</name>
    <name type="synonym">Blennius viviparus</name>
    <dbReference type="NCBI Taxonomy" id="48416"/>
    <lineage>
        <taxon>Eukaryota</taxon>
        <taxon>Metazoa</taxon>
        <taxon>Chordata</taxon>
        <taxon>Craniata</taxon>
        <taxon>Vertebrata</taxon>
        <taxon>Euteleostomi</taxon>
        <taxon>Actinopterygii</taxon>
        <taxon>Neopterygii</taxon>
        <taxon>Teleostei</taxon>
        <taxon>Neoteleostei</taxon>
        <taxon>Acanthomorphata</taxon>
        <taxon>Eupercaria</taxon>
        <taxon>Perciformes</taxon>
        <taxon>Cottioidei</taxon>
        <taxon>Zoarcales</taxon>
        <taxon>Zoarcidae</taxon>
        <taxon>Zoarcinae</taxon>
        <taxon>Zoarces</taxon>
    </lineage>
</organism>
<protein>
    <submittedName>
        <fullName evidence="2">Uncharacterized protein</fullName>
    </submittedName>
</protein>
<gene>
    <name evidence="2" type="ORF">VZT92_019688</name>
</gene>
<evidence type="ECO:0000313" key="3">
    <source>
        <dbReference type="Proteomes" id="UP001488805"/>
    </source>
</evidence>
<feature type="compositionally biased region" description="Low complexity" evidence="1">
    <location>
        <begin position="52"/>
        <end position="66"/>
    </location>
</feature>